<protein>
    <recommendedName>
        <fullName evidence="4">Disease resistance N-terminal domain-containing protein</fullName>
    </recommendedName>
</protein>
<dbReference type="AlphaFoldDB" id="A0A1R3HSK7"/>
<feature type="domain" description="Disease resistance N-terminal" evidence="4">
    <location>
        <begin position="60"/>
        <end position="121"/>
    </location>
</feature>
<reference evidence="5 6" key="1">
    <citation type="submission" date="2013-09" db="EMBL/GenBank/DDBJ databases">
        <title>Corchorus capsularis genome sequencing.</title>
        <authorList>
            <person name="Alam M."/>
            <person name="Haque M.S."/>
            <person name="Islam M.S."/>
            <person name="Emdad E.M."/>
            <person name="Islam M.M."/>
            <person name="Ahmed B."/>
            <person name="Halim A."/>
            <person name="Hossen Q.M.M."/>
            <person name="Hossain M.Z."/>
            <person name="Ahmed R."/>
            <person name="Khan M.M."/>
            <person name="Islam R."/>
            <person name="Rashid M.M."/>
            <person name="Khan S.A."/>
            <person name="Rahman M.S."/>
            <person name="Alam M."/>
        </authorList>
    </citation>
    <scope>NUCLEOTIDE SEQUENCE [LARGE SCALE GENOMIC DNA]</scope>
    <source>
        <strain evidence="6">cv. CVL-1</strain>
        <tissue evidence="5">Whole seedling</tissue>
    </source>
</reference>
<dbReference type="GO" id="GO:0000166">
    <property type="term" value="F:nucleotide binding"/>
    <property type="evidence" value="ECO:0007669"/>
    <property type="project" value="UniProtKB-KW"/>
</dbReference>
<dbReference type="Pfam" id="PF18052">
    <property type="entry name" value="Rx_N"/>
    <property type="match status" value="1"/>
</dbReference>
<keyword evidence="6" id="KW-1185">Reference proteome</keyword>
<gene>
    <name evidence="5" type="ORF">CCACVL1_17290</name>
</gene>
<evidence type="ECO:0000256" key="3">
    <source>
        <dbReference type="ARBA" id="ARBA00022821"/>
    </source>
</evidence>
<organism evidence="5 6">
    <name type="scientific">Corchorus capsularis</name>
    <name type="common">Jute</name>
    <dbReference type="NCBI Taxonomy" id="210143"/>
    <lineage>
        <taxon>Eukaryota</taxon>
        <taxon>Viridiplantae</taxon>
        <taxon>Streptophyta</taxon>
        <taxon>Embryophyta</taxon>
        <taxon>Tracheophyta</taxon>
        <taxon>Spermatophyta</taxon>
        <taxon>Magnoliopsida</taxon>
        <taxon>eudicotyledons</taxon>
        <taxon>Gunneridae</taxon>
        <taxon>Pentapetalae</taxon>
        <taxon>rosids</taxon>
        <taxon>malvids</taxon>
        <taxon>Malvales</taxon>
        <taxon>Malvaceae</taxon>
        <taxon>Grewioideae</taxon>
        <taxon>Apeibeae</taxon>
        <taxon>Corchorus</taxon>
    </lineage>
</organism>
<keyword evidence="2" id="KW-0547">Nucleotide-binding</keyword>
<evidence type="ECO:0000313" key="6">
    <source>
        <dbReference type="Proteomes" id="UP000188268"/>
    </source>
</evidence>
<proteinExistence type="predicted"/>
<dbReference type="GO" id="GO:0006952">
    <property type="term" value="P:defense response"/>
    <property type="evidence" value="ECO:0007669"/>
    <property type="project" value="UniProtKB-KW"/>
</dbReference>
<comment type="caution">
    <text evidence="5">The sequence shown here is derived from an EMBL/GenBank/DDBJ whole genome shotgun (WGS) entry which is preliminary data.</text>
</comment>
<keyword evidence="1" id="KW-0677">Repeat</keyword>
<keyword evidence="3" id="KW-0611">Plant defense</keyword>
<dbReference type="Proteomes" id="UP000188268">
    <property type="component" value="Unassembled WGS sequence"/>
</dbReference>
<accession>A0A1R3HSK7</accession>
<name>A0A1R3HSK7_COCAP</name>
<evidence type="ECO:0000256" key="1">
    <source>
        <dbReference type="ARBA" id="ARBA00022737"/>
    </source>
</evidence>
<dbReference type="InterPro" id="IPR041118">
    <property type="entry name" value="Rx_N"/>
</dbReference>
<dbReference type="Gramene" id="OMO73377">
    <property type="protein sequence ID" value="OMO73377"/>
    <property type="gene ID" value="CCACVL1_17290"/>
</dbReference>
<evidence type="ECO:0000259" key="4">
    <source>
        <dbReference type="Pfam" id="PF18052"/>
    </source>
</evidence>
<evidence type="ECO:0000313" key="5">
    <source>
        <dbReference type="EMBL" id="OMO73377.1"/>
    </source>
</evidence>
<evidence type="ECO:0000256" key="2">
    <source>
        <dbReference type="ARBA" id="ARBA00022741"/>
    </source>
</evidence>
<dbReference type="Gene3D" id="1.20.5.4130">
    <property type="match status" value="1"/>
</dbReference>
<sequence>MQPVRVPVNFEVLSQRPGPGDLFLLQLLLKPNPTSPNLKPAPLATSFLHHLRSPKPSSTTTIEPQIEDLEEKLEEIRAVIDDAEEILFTDRSKSFKIELPKLKYLAYELEDVVDEFKTHIAIKFQV</sequence>
<dbReference type="OrthoDB" id="850542at2759"/>
<dbReference type="EMBL" id="AWWV01011221">
    <property type="protein sequence ID" value="OMO73377.1"/>
    <property type="molecule type" value="Genomic_DNA"/>
</dbReference>